<accession>F2NFU8</accession>
<dbReference type="Gene3D" id="3.30.930.10">
    <property type="entry name" value="Bira Bifunctional Protein, Domain 2"/>
    <property type="match status" value="2"/>
</dbReference>
<dbReference type="CDD" id="cd00861">
    <property type="entry name" value="ProRS_anticodon_short"/>
    <property type="match status" value="1"/>
</dbReference>
<evidence type="ECO:0000256" key="2">
    <source>
        <dbReference type="ARBA" id="ARBA00011738"/>
    </source>
</evidence>
<dbReference type="GO" id="GO:0005524">
    <property type="term" value="F:ATP binding"/>
    <property type="evidence" value="ECO:0007669"/>
    <property type="project" value="UniProtKB-UniRule"/>
</dbReference>
<evidence type="ECO:0000256" key="6">
    <source>
        <dbReference type="ARBA" id="ARBA00022840"/>
    </source>
</evidence>
<dbReference type="CDD" id="cd04334">
    <property type="entry name" value="ProRS-INS"/>
    <property type="match status" value="1"/>
</dbReference>
<evidence type="ECO:0000256" key="12">
    <source>
        <dbReference type="HAMAP-Rule" id="MF_01569"/>
    </source>
</evidence>
<dbReference type="HAMAP" id="MF_01569">
    <property type="entry name" value="Pro_tRNA_synth_type1"/>
    <property type="match status" value="1"/>
</dbReference>
<reference evidence="14 15" key="1">
    <citation type="journal article" date="2011" name="Stand. Genomic Sci.">
        <title>Complete genome sequence of the acetate-degrading sulfate reducer Desulfobacca acetoxidans type strain (ASRB2).</title>
        <authorList>
            <person name="Goker M."/>
            <person name="Teshima H."/>
            <person name="Lapidus A."/>
            <person name="Nolan M."/>
            <person name="Lucas S."/>
            <person name="Hammon N."/>
            <person name="Deshpande S."/>
            <person name="Cheng J.F."/>
            <person name="Tapia R."/>
            <person name="Han C."/>
            <person name="Goodwin L."/>
            <person name="Pitluck S."/>
            <person name="Huntemann M."/>
            <person name="Liolios K."/>
            <person name="Ivanova N."/>
            <person name="Pagani I."/>
            <person name="Mavromatis K."/>
            <person name="Ovchinikova G."/>
            <person name="Pati A."/>
            <person name="Chen A."/>
            <person name="Palaniappan K."/>
            <person name="Land M."/>
            <person name="Hauser L."/>
            <person name="Brambilla E.M."/>
            <person name="Rohde M."/>
            <person name="Spring S."/>
            <person name="Detter J.C."/>
            <person name="Woyke T."/>
            <person name="Bristow J."/>
            <person name="Eisen J.A."/>
            <person name="Markowitz V."/>
            <person name="Hugenholtz P."/>
            <person name="Kyrpides N.C."/>
            <person name="Klenk H.P."/>
        </authorList>
    </citation>
    <scope>NUCLEOTIDE SEQUENCE [LARGE SCALE GENOMIC DNA]</scope>
    <source>
        <strain evidence="15">ATCC 700848 / DSM 11109 / ASRB2</strain>
    </source>
</reference>
<dbReference type="InterPro" id="IPR002316">
    <property type="entry name" value="Pro-tRNA-ligase_IIa"/>
</dbReference>
<evidence type="ECO:0000256" key="4">
    <source>
        <dbReference type="ARBA" id="ARBA00022598"/>
    </source>
</evidence>
<evidence type="ECO:0000256" key="3">
    <source>
        <dbReference type="ARBA" id="ARBA00022490"/>
    </source>
</evidence>
<dbReference type="PROSITE" id="PS50862">
    <property type="entry name" value="AA_TRNA_LIGASE_II"/>
    <property type="match status" value="1"/>
</dbReference>
<dbReference type="GO" id="GO:0002161">
    <property type="term" value="F:aminoacyl-tRNA deacylase activity"/>
    <property type="evidence" value="ECO:0007669"/>
    <property type="project" value="InterPro"/>
</dbReference>
<keyword evidence="5 12" id="KW-0547">Nucleotide-binding</keyword>
<keyword evidence="4 12" id="KW-0436">Ligase</keyword>
<evidence type="ECO:0000313" key="15">
    <source>
        <dbReference type="Proteomes" id="UP000000483"/>
    </source>
</evidence>
<evidence type="ECO:0000256" key="1">
    <source>
        <dbReference type="ARBA" id="ARBA00004496"/>
    </source>
</evidence>
<dbReference type="PRINTS" id="PR01046">
    <property type="entry name" value="TRNASYNTHPRO"/>
</dbReference>
<dbReference type="SUPFAM" id="SSF52954">
    <property type="entry name" value="Class II aaRS ABD-related"/>
    <property type="match status" value="1"/>
</dbReference>
<comment type="similarity">
    <text evidence="11 12">Belongs to the class-II aminoacyl-tRNA synthetase family. ProS type 1 subfamily.</text>
</comment>
<dbReference type="Gene3D" id="3.90.960.10">
    <property type="entry name" value="YbaK/aminoacyl-tRNA synthetase-associated domain"/>
    <property type="match status" value="1"/>
</dbReference>
<dbReference type="PANTHER" id="PTHR42753:SF2">
    <property type="entry name" value="PROLINE--TRNA LIGASE"/>
    <property type="match status" value="1"/>
</dbReference>
<gene>
    <name evidence="12" type="primary">proS</name>
    <name evidence="14" type="ordered locus">Desac_2396</name>
</gene>
<dbReference type="InterPro" id="IPR004154">
    <property type="entry name" value="Anticodon-bd"/>
</dbReference>
<dbReference type="CDD" id="cd00779">
    <property type="entry name" value="ProRS_core_prok"/>
    <property type="match status" value="1"/>
</dbReference>
<keyword evidence="7 12" id="KW-0648">Protein biosynthesis</keyword>
<keyword evidence="3 12" id="KW-0963">Cytoplasm</keyword>
<dbReference type="SUPFAM" id="SSF55681">
    <property type="entry name" value="Class II aaRS and biotin synthetases"/>
    <property type="match status" value="1"/>
</dbReference>
<feature type="domain" description="Aminoacyl-transfer RNA synthetases class-II family profile" evidence="13">
    <location>
        <begin position="38"/>
        <end position="464"/>
    </location>
</feature>
<dbReference type="InterPro" id="IPR006195">
    <property type="entry name" value="aa-tRNA-synth_II"/>
</dbReference>
<evidence type="ECO:0000256" key="11">
    <source>
        <dbReference type="ARBA" id="ARBA00060755"/>
    </source>
</evidence>
<keyword evidence="15" id="KW-1185">Reference proteome</keyword>
<comment type="domain">
    <text evidence="12">Consists of three domains: the N-terminal catalytic domain, the editing domain and the C-terminal anticodon-binding domain.</text>
</comment>
<evidence type="ECO:0000256" key="9">
    <source>
        <dbReference type="ARBA" id="ARBA00047671"/>
    </source>
</evidence>
<keyword evidence="6 12" id="KW-0067">ATP-binding</keyword>
<dbReference type="PANTHER" id="PTHR42753">
    <property type="entry name" value="MITOCHONDRIAL RIBOSOME PROTEIN L39/PROLYL-TRNA LIGASE FAMILY MEMBER"/>
    <property type="match status" value="1"/>
</dbReference>
<dbReference type="EMBL" id="CP002629">
    <property type="protein sequence ID" value="AEB10217.1"/>
    <property type="molecule type" value="Genomic_DNA"/>
</dbReference>
<dbReference type="Pfam" id="PF00587">
    <property type="entry name" value="tRNA-synt_2b"/>
    <property type="match status" value="1"/>
</dbReference>
<dbReference type="eggNOG" id="COG0442">
    <property type="taxonomic scope" value="Bacteria"/>
</dbReference>
<dbReference type="Pfam" id="PF03129">
    <property type="entry name" value="HGTP_anticodon"/>
    <property type="match status" value="1"/>
</dbReference>
<proteinExistence type="inferred from homology"/>
<evidence type="ECO:0000256" key="5">
    <source>
        <dbReference type="ARBA" id="ARBA00022741"/>
    </source>
</evidence>
<dbReference type="NCBIfam" id="NF006625">
    <property type="entry name" value="PRK09194.1"/>
    <property type="match status" value="1"/>
</dbReference>
<comment type="function">
    <text evidence="10 12">Catalyzes the attachment of proline to tRNA(Pro) in a two-step reaction: proline is first activated by ATP to form Pro-AMP and then transferred to the acceptor end of tRNA(Pro). As ProRS can inadvertently accommodate and process non-cognate amino acids such as alanine and cysteine, to avoid such errors it has two additional distinct editing activities against alanine. One activity is designated as 'pretransfer' editing and involves the tRNA(Pro)-independent hydrolysis of activated Ala-AMP. The other activity is designated 'posttransfer' editing and involves deacylation of mischarged Ala-tRNA(Pro). The misacylated Cys-tRNA(Pro) is not edited by ProRS.</text>
</comment>
<dbReference type="RefSeq" id="WP_013707326.1">
    <property type="nucleotide sequence ID" value="NC_015388.1"/>
</dbReference>
<comment type="subcellular location">
    <subcellularLocation>
        <location evidence="1 12">Cytoplasm</location>
    </subcellularLocation>
</comment>
<dbReference type="AlphaFoldDB" id="F2NFU8"/>
<dbReference type="Pfam" id="PF04073">
    <property type="entry name" value="tRNA_edit"/>
    <property type="match status" value="1"/>
</dbReference>
<dbReference type="FunFam" id="3.30.930.10:FF:000065">
    <property type="entry name" value="Proline--tRNA ligase"/>
    <property type="match status" value="1"/>
</dbReference>
<dbReference type="GO" id="GO:0004827">
    <property type="term" value="F:proline-tRNA ligase activity"/>
    <property type="evidence" value="ECO:0007669"/>
    <property type="project" value="UniProtKB-UniRule"/>
</dbReference>
<evidence type="ECO:0000256" key="10">
    <source>
        <dbReference type="ARBA" id="ARBA00053664"/>
    </source>
</evidence>
<dbReference type="STRING" id="880072.Desac_2396"/>
<dbReference type="InterPro" id="IPR036754">
    <property type="entry name" value="YbaK/aa-tRNA-synt-asso_dom_sf"/>
</dbReference>
<sequence>MYYSKMLLPTLKETPAEAETVSHQLLLRAGMIRKLTSGIYDYLPLGLMVLRKVEAIVREEMNCAGAQELLLPAVQPAELWQESGRWQIYGKELLRFQDRHDRDYCFGPTHEEVITDLVRREVHSYRQLPLNLYQIQTKFRDEIRPRFGLIRGREFIMKDGYSFDIDEAGADQTYRAMYDAYTRIFSRCGLRFKTVEADSGPIGGSFSHEFMVLAETGEDVVVSCTACAYAANLEKAEILPTESSLPVEPLLPLEKVHTPGVRSVSEVADFLQTTPDRVLKTMIYQTDEGAVAVLLRGDHEVNEVKLKNFLQVSELFLAPEEVIRQETNAAVGFAGPVGLNLPIYADYGLGSAVNLVAGANENDYHIINVNFDRDLVVKGFADLRQASNSDPCPRCGAALEFLRGIEVGHVFKLGYKYSKALKATFLDDQGREQYMFMGCYGIGVSRIVAAAIEQNHDLDGIIFPMPLAPFQVLLVPIAANDVDTMAVASRLYQEIRAAGIEVLFDDRNERPGIKFKDGDLLGIPVRVVLGPKTLAQGAAEVRQRRSRAVQLIPLASLVAYLQDHIQAEMIRPT</sequence>
<evidence type="ECO:0000259" key="13">
    <source>
        <dbReference type="PROSITE" id="PS50862"/>
    </source>
</evidence>
<dbReference type="Gene3D" id="3.40.50.800">
    <property type="entry name" value="Anticodon-binding domain"/>
    <property type="match status" value="1"/>
</dbReference>
<dbReference type="NCBIfam" id="TIGR00409">
    <property type="entry name" value="proS_fam_II"/>
    <property type="match status" value="1"/>
</dbReference>
<dbReference type="PIRSF" id="PIRSF001535">
    <property type="entry name" value="ProRS_1"/>
    <property type="match status" value="1"/>
</dbReference>
<keyword evidence="8 12" id="KW-0030">Aminoacyl-tRNA synthetase</keyword>
<organism evidence="14 15">
    <name type="scientific">Desulfobacca acetoxidans (strain ATCC 700848 / DSM 11109 / ASRB2)</name>
    <dbReference type="NCBI Taxonomy" id="880072"/>
    <lineage>
        <taxon>Bacteria</taxon>
        <taxon>Pseudomonadati</taxon>
        <taxon>Thermodesulfobacteriota</taxon>
        <taxon>Desulfobaccia</taxon>
        <taxon>Desulfobaccales</taxon>
        <taxon>Desulfobaccaceae</taxon>
        <taxon>Desulfobacca</taxon>
    </lineage>
</organism>
<name>F2NFU8_DESAR</name>
<dbReference type="FunFam" id="3.30.930.10:FF:000066">
    <property type="entry name" value="Proline--tRNA ligase"/>
    <property type="match status" value="1"/>
</dbReference>
<evidence type="ECO:0000256" key="8">
    <source>
        <dbReference type="ARBA" id="ARBA00023146"/>
    </source>
</evidence>
<dbReference type="InterPro" id="IPR004500">
    <property type="entry name" value="Pro-tRNA-synth_IIa_bac-type"/>
</dbReference>
<dbReference type="KEGG" id="dao:Desac_2396"/>
<comment type="subunit">
    <text evidence="2 12">Homodimer.</text>
</comment>
<dbReference type="InterPro" id="IPR045864">
    <property type="entry name" value="aa-tRNA-synth_II/BPL/LPL"/>
</dbReference>
<dbReference type="SUPFAM" id="SSF55826">
    <property type="entry name" value="YbaK/ProRS associated domain"/>
    <property type="match status" value="1"/>
</dbReference>
<evidence type="ECO:0000313" key="14">
    <source>
        <dbReference type="EMBL" id="AEB10217.1"/>
    </source>
</evidence>
<dbReference type="GO" id="GO:0006433">
    <property type="term" value="P:prolyl-tRNA aminoacylation"/>
    <property type="evidence" value="ECO:0007669"/>
    <property type="project" value="UniProtKB-UniRule"/>
</dbReference>
<dbReference type="HOGENOM" id="CLU_016739_0_0_7"/>
<dbReference type="InterPro" id="IPR033730">
    <property type="entry name" value="ProRS_core_prok"/>
</dbReference>
<dbReference type="Proteomes" id="UP000000483">
    <property type="component" value="Chromosome"/>
</dbReference>
<protein>
    <recommendedName>
        <fullName evidence="12">Proline--tRNA ligase</fullName>
        <ecNumber evidence="12">6.1.1.15</ecNumber>
    </recommendedName>
    <alternativeName>
        <fullName evidence="12">Prolyl-tRNA synthetase</fullName>
        <shortName evidence="12">ProRS</shortName>
    </alternativeName>
</protein>
<comment type="catalytic activity">
    <reaction evidence="9 12">
        <text>tRNA(Pro) + L-proline + ATP = L-prolyl-tRNA(Pro) + AMP + diphosphate</text>
        <dbReference type="Rhea" id="RHEA:14305"/>
        <dbReference type="Rhea" id="RHEA-COMP:9700"/>
        <dbReference type="Rhea" id="RHEA-COMP:9702"/>
        <dbReference type="ChEBI" id="CHEBI:30616"/>
        <dbReference type="ChEBI" id="CHEBI:33019"/>
        <dbReference type="ChEBI" id="CHEBI:60039"/>
        <dbReference type="ChEBI" id="CHEBI:78442"/>
        <dbReference type="ChEBI" id="CHEBI:78532"/>
        <dbReference type="ChEBI" id="CHEBI:456215"/>
        <dbReference type="EC" id="6.1.1.15"/>
    </reaction>
</comment>
<dbReference type="OrthoDB" id="9809052at2"/>
<dbReference type="GO" id="GO:0005829">
    <property type="term" value="C:cytosol"/>
    <property type="evidence" value="ECO:0007669"/>
    <property type="project" value="TreeGrafter"/>
</dbReference>
<dbReference type="InterPro" id="IPR044140">
    <property type="entry name" value="ProRS_anticodon_short"/>
</dbReference>
<dbReference type="InterPro" id="IPR036621">
    <property type="entry name" value="Anticodon-bd_dom_sf"/>
</dbReference>
<dbReference type="InterPro" id="IPR023717">
    <property type="entry name" value="Pro-tRNA-Synthase_IIa_type1"/>
</dbReference>
<reference evidence="15" key="2">
    <citation type="submission" date="2011-03" db="EMBL/GenBank/DDBJ databases">
        <title>The complete genome of Desulfobacca acetoxidans DSM 11109.</title>
        <authorList>
            <consortium name="US DOE Joint Genome Institute (JGI-PGF)"/>
            <person name="Lucas S."/>
            <person name="Copeland A."/>
            <person name="Lapidus A."/>
            <person name="Bruce D."/>
            <person name="Goodwin L."/>
            <person name="Pitluck S."/>
            <person name="Peters L."/>
            <person name="Kyrpides N."/>
            <person name="Mavromatis K."/>
            <person name="Ivanova N."/>
            <person name="Ovchinnikova G."/>
            <person name="Teshima H."/>
            <person name="Detter J.C."/>
            <person name="Han C."/>
            <person name="Land M."/>
            <person name="Hauser L."/>
            <person name="Markowitz V."/>
            <person name="Cheng J.-F."/>
            <person name="Hugenholtz P."/>
            <person name="Woyke T."/>
            <person name="Wu D."/>
            <person name="Spring S."/>
            <person name="Schueler E."/>
            <person name="Brambilla E."/>
            <person name="Klenk H.-P."/>
            <person name="Eisen J.A."/>
        </authorList>
    </citation>
    <scope>NUCLEOTIDE SEQUENCE [LARGE SCALE GENOMIC DNA]</scope>
    <source>
        <strain evidence="15">ATCC 700848 / DSM 11109 / ASRB2</strain>
    </source>
</reference>
<dbReference type="InterPro" id="IPR050062">
    <property type="entry name" value="Pro-tRNA_synthetase"/>
</dbReference>
<dbReference type="InterPro" id="IPR007214">
    <property type="entry name" value="YbaK/aa-tRNA-synth-assoc-dom"/>
</dbReference>
<dbReference type="EC" id="6.1.1.15" evidence="12"/>
<dbReference type="InterPro" id="IPR002314">
    <property type="entry name" value="aa-tRNA-synt_IIb"/>
</dbReference>
<evidence type="ECO:0000256" key="7">
    <source>
        <dbReference type="ARBA" id="ARBA00022917"/>
    </source>
</evidence>